<protein>
    <submittedName>
        <fullName evidence="1">Uncharacterized protein</fullName>
    </submittedName>
</protein>
<proteinExistence type="predicted"/>
<evidence type="ECO:0000313" key="1">
    <source>
        <dbReference type="EMBL" id="KAF2640180.1"/>
    </source>
</evidence>
<keyword evidence="2" id="KW-1185">Reference proteome</keyword>
<dbReference type="InterPro" id="IPR038883">
    <property type="entry name" value="AN11006-like"/>
</dbReference>
<dbReference type="PANTHER" id="PTHR42085:SF1">
    <property type="entry name" value="F-BOX DOMAIN-CONTAINING PROTEIN"/>
    <property type="match status" value="1"/>
</dbReference>
<dbReference type="Proteomes" id="UP000799753">
    <property type="component" value="Unassembled WGS sequence"/>
</dbReference>
<gene>
    <name evidence="1" type="ORF">P280DRAFT_549978</name>
</gene>
<reference evidence="1" key="1">
    <citation type="journal article" date="2020" name="Stud. Mycol.">
        <title>101 Dothideomycetes genomes: a test case for predicting lifestyles and emergence of pathogens.</title>
        <authorList>
            <person name="Haridas S."/>
            <person name="Albert R."/>
            <person name="Binder M."/>
            <person name="Bloem J."/>
            <person name="Labutti K."/>
            <person name="Salamov A."/>
            <person name="Andreopoulos B."/>
            <person name="Baker S."/>
            <person name="Barry K."/>
            <person name="Bills G."/>
            <person name="Bluhm B."/>
            <person name="Cannon C."/>
            <person name="Castanera R."/>
            <person name="Culley D."/>
            <person name="Daum C."/>
            <person name="Ezra D."/>
            <person name="Gonzalez J."/>
            <person name="Henrissat B."/>
            <person name="Kuo A."/>
            <person name="Liang C."/>
            <person name="Lipzen A."/>
            <person name="Lutzoni F."/>
            <person name="Magnuson J."/>
            <person name="Mondo S."/>
            <person name="Nolan M."/>
            <person name="Ohm R."/>
            <person name="Pangilinan J."/>
            <person name="Park H.-J."/>
            <person name="Ramirez L."/>
            <person name="Alfaro M."/>
            <person name="Sun H."/>
            <person name="Tritt A."/>
            <person name="Yoshinaga Y."/>
            <person name="Zwiers L.-H."/>
            <person name="Turgeon B."/>
            <person name="Goodwin S."/>
            <person name="Spatafora J."/>
            <person name="Crous P."/>
            <person name="Grigoriev I."/>
        </authorList>
    </citation>
    <scope>NUCLEOTIDE SEQUENCE</scope>
    <source>
        <strain evidence="1">CBS 473.64</strain>
    </source>
</reference>
<evidence type="ECO:0000313" key="2">
    <source>
        <dbReference type="Proteomes" id="UP000799753"/>
    </source>
</evidence>
<dbReference type="PANTHER" id="PTHR42085">
    <property type="entry name" value="F-BOX DOMAIN-CONTAINING PROTEIN"/>
    <property type="match status" value="1"/>
</dbReference>
<organism evidence="1 2">
    <name type="scientific">Massarina eburnea CBS 473.64</name>
    <dbReference type="NCBI Taxonomy" id="1395130"/>
    <lineage>
        <taxon>Eukaryota</taxon>
        <taxon>Fungi</taxon>
        <taxon>Dikarya</taxon>
        <taxon>Ascomycota</taxon>
        <taxon>Pezizomycotina</taxon>
        <taxon>Dothideomycetes</taxon>
        <taxon>Pleosporomycetidae</taxon>
        <taxon>Pleosporales</taxon>
        <taxon>Massarineae</taxon>
        <taxon>Massarinaceae</taxon>
        <taxon>Massarina</taxon>
    </lineage>
</organism>
<dbReference type="AlphaFoldDB" id="A0A6A6RXV3"/>
<dbReference type="OrthoDB" id="4790878at2759"/>
<dbReference type="EMBL" id="MU006785">
    <property type="protein sequence ID" value="KAF2640180.1"/>
    <property type="molecule type" value="Genomic_DNA"/>
</dbReference>
<sequence>MNPSPDLAVIANECEATTQRNRATRLLSLPGELRNRIYQYVLTEGVVEVKEEANNGKILFCLCRKGSKPGDVVSKPNKNTSIYGKHSRELNQMKYVCRQLHIETKGQGLKWNALEIFESEKFRYFHAHREALPHTTRFLDHCSHLRKAQITHITICEDSFVRGGNSMLILFFPPSLISFCRAYPTATVYVYLRMLNLSSFDYDNDHRVEYIYREWSRTVNDWHLIMRKKLLPGMEIVDVSETFKGWVEPCWGTDSQPVPRNFRVFPKGRFRPESVKDPNLRRKIARVYREGI</sequence>
<accession>A0A6A6RXV3</accession>
<name>A0A6A6RXV3_9PLEO</name>